<keyword evidence="1" id="KW-1133">Transmembrane helix</keyword>
<organism evidence="2 3">
    <name type="scientific">Pseudoxanthomonas taiwanensis</name>
    <dbReference type="NCBI Taxonomy" id="176598"/>
    <lineage>
        <taxon>Bacteria</taxon>
        <taxon>Pseudomonadati</taxon>
        <taxon>Pseudomonadota</taxon>
        <taxon>Gammaproteobacteria</taxon>
        <taxon>Lysobacterales</taxon>
        <taxon>Lysobacteraceae</taxon>
        <taxon>Pseudoxanthomonas</taxon>
    </lineage>
</organism>
<dbReference type="AlphaFoldDB" id="A0A921TE61"/>
<feature type="transmembrane region" description="Helical" evidence="1">
    <location>
        <begin position="342"/>
        <end position="361"/>
    </location>
</feature>
<proteinExistence type="predicted"/>
<dbReference type="RefSeq" id="WP_162124227.1">
    <property type="nucleotide sequence ID" value="NZ_PDWK01000024.1"/>
</dbReference>
<comment type="caution">
    <text evidence="2">The sequence shown here is derived from an EMBL/GenBank/DDBJ whole genome shotgun (WGS) entry which is preliminary data.</text>
</comment>
<keyword evidence="1" id="KW-0472">Membrane</keyword>
<keyword evidence="3" id="KW-1185">Reference proteome</keyword>
<feature type="transmembrane region" description="Helical" evidence="1">
    <location>
        <begin position="101"/>
        <end position="121"/>
    </location>
</feature>
<evidence type="ECO:0000256" key="1">
    <source>
        <dbReference type="SAM" id="Phobius"/>
    </source>
</evidence>
<evidence type="ECO:0008006" key="4">
    <source>
        <dbReference type="Google" id="ProtNLM"/>
    </source>
</evidence>
<evidence type="ECO:0000313" key="2">
    <source>
        <dbReference type="EMBL" id="KAF1689261.1"/>
    </source>
</evidence>
<gene>
    <name evidence="2" type="ORF">CR938_06510</name>
</gene>
<name>A0A921TE61_9GAMM</name>
<dbReference type="EMBL" id="PDWK01000024">
    <property type="protein sequence ID" value="KAF1689261.1"/>
    <property type="molecule type" value="Genomic_DNA"/>
</dbReference>
<feature type="transmembrane region" description="Helical" evidence="1">
    <location>
        <begin position="133"/>
        <end position="150"/>
    </location>
</feature>
<dbReference type="Proteomes" id="UP000717981">
    <property type="component" value="Unassembled WGS sequence"/>
</dbReference>
<reference evidence="2" key="1">
    <citation type="submission" date="2017-10" db="EMBL/GenBank/DDBJ databases">
        <title>Whole genome sequencing of members of genus Pseudoxanthomonas.</title>
        <authorList>
            <person name="Kumar S."/>
            <person name="Bansal K."/>
            <person name="Kaur A."/>
            <person name="Patil P."/>
            <person name="Sharma S."/>
            <person name="Patil P.B."/>
        </authorList>
    </citation>
    <scope>NUCLEOTIDE SEQUENCE</scope>
    <source>
        <strain evidence="2">DSM 22914</strain>
    </source>
</reference>
<accession>A0A921TE61</accession>
<keyword evidence="1" id="KW-0812">Transmembrane</keyword>
<sequence length="605" mass="65257">MAERFPRLAAAARRLAVHCGFQSRRGRATATVAVAALCALLALLRGQDMNWDLRNYHLHNAWAWLQGRVGLDLAPAQMQSYFAPWLDLPYYLLALHAPAPLAGLLLGLLHGLAFLPAAWVAWRMLEGDARRGWLAPLLALSGLAGAAFLAELGNTMGDASTAPRVLGALALALPEGGRWRGARLAWAGLLLGAAVALKLTNAVYAVALGLAVLAAPGRWTARLWAATRLAAAALAVFALLDGPWLWTLWHTFGNPLFPQFNAWFQAPLAQPVSVADVRWLPSSLGEALLRPLLFTARPHLVSEVGMRQLIWALLYLAALATLAAWPLRRLRACARPATGDAAVARLFTVFFVAGFVLWLALFSIHRYLVVLELLAPLALWGLLQRLLPPRRVGRVAGPAIALSALVALSGWGDWGHAGWRREAFRVERPAGPAPAAVLLVGDQPQAWRLPFLWTDTTYASVGSNFPESAAYADRIRRIAASGAVLAMLSPGESAVPIERRAQRIERLNRWAARLGLDDGDCALMRALARRNRRLDLAPDGGPCRFVAADDAAAALAQADAALMAQAQQILSRYGLALDADGCRDHASWIGDQAFAYRLCPVRGGG</sequence>
<protein>
    <recommendedName>
        <fullName evidence="4">DUF2029 domain-containing protein</fullName>
    </recommendedName>
</protein>
<feature type="transmembrane region" description="Helical" evidence="1">
    <location>
        <begin position="225"/>
        <end position="246"/>
    </location>
</feature>
<evidence type="ECO:0000313" key="3">
    <source>
        <dbReference type="Proteomes" id="UP000717981"/>
    </source>
</evidence>
<feature type="transmembrane region" description="Helical" evidence="1">
    <location>
        <begin position="309"/>
        <end position="330"/>
    </location>
</feature>
<feature type="transmembrane region" description="Helical" evidence="1">
    <location>
        <begin position="184"/>
        <end position="213"/>
    </location>
</feature>
<dbReference type="OrthoDB" id="1814621at2"/>